<keyword evidence="3" id="KW-1185">Reference proteome</keyword>
<dbReference type="RefSeq" id="WP_345924760.1">
    <property type="nucleotide sequence ID" value="NZ_JBDIVF010000002.1"/>
</dbReference>
<evidence type="ECO:0000313" key="2">
    <source>
        <dbReference type="EMBL" id="MET1490937.1"/>
    </source>
</evidence>
<comment type="caution">
    <text evidence="2">The sequence shown here is derived from an EMBL/GenBank/DDBJ whole genome shotgun (WGS) entry which is preliminary data.</text>
</comment>
<reference evidence="2 3" key="1">
    <citation type="submission" date="2024-07" db="EMBL/GenBank/DDBJ databases">
        <title>Uliginosibacterium paludis KCTC:42655.</title>
        <authorList>
            <person name="Kim M.K."/>
        </authorList>
    </citation>
    <scope>NUCLEOTIDE SEQUENCE [LARGE SCALE GENOMIC DNA]</scope>
    <source>
        <strain evidence="2 3">KCTC 42655</strain>
    </source>
</reference>
<gene>
    <name evidence="2" type="ORF">ABVT11_13955</name>
</gene>
<evidence type="ECO:0000256" key="1">
    <source>
        <dbReference type="SAM" id="MobiDB-lite"/>
    </source>
</evidence>
<sequence>MNHTDMSAERPPVFGDFGQDDAFATESHPEGLRYAEAAHPPGCLGHPLTDSAPLPPQGEISIG</sequence>
<dbReference type="Proteomes" id="UP001548590">
    <property type="component" value="Unassembled WGS sequence"/>
</dbReference>
<organism evidence="2 3">
    <name type="scientific">Uliginosibacterium paludis</name>
    <dbReference type="NCBI Taxonomy" id="1615952"/>
    <lineage>
        <taxon>Bacteria</taxon>
        <taxon>Pseudomonadati</taxon>
        <taxon>Pseudomonadota</taxon>
        <taxon>Betaproteobacteria</taxon>
        <taxon>Rhodocyclales</taxon>
        <taxon>Zoogloeaceae</taxon>
        <taxon>Uliginosibacterium</taxon>
    </lineage>
</organism>
<protein>
    <submittedName>
        <fullName evidence="2">Uncharacterized protein</fullName>
    </submittedName>
</protein>
<dbReference type="EMBL" id="JBEWLZ010000008">
    <property type="protein sequence ID" value="MET1490937.1"/>
    <property type="molecule type" value="Genomic_DNA"/>
</dbReference>
<evidence type="ECO:0000313" key="3">
    <source>
        <dbReference type="Proteomes" id="UP001548590"/>
    </source>
</evidence>
<accession>A0ABV2CTZ9</accession>
<name>A0ABV2CTZ9_9RHOO</name>
<proteinExistence type="predicted"/>
<feature type="region of interest" description="Disordered" evidence="1">
    <location>
        <begin position="1"/>
        <end position="63"/>
    </location>
</feature>